<gene>
    <name evidence="1" type="ORF">KTS37_11340</name>
</gene>
<keyword evidence="2" id="KW-1185">Reference proteome</keyword>
<reference evidence="1" key="1">
    <citation type="submission" date="2021-06" db="EMBL/GenBank/DDBJ databases">
        <title>New haloarchaea isolates fom saline soil.</title>
        <authorList>
            <person name="Duran-Viseras A."/>
            <person name="Sanchez-Porro C.S."/>
            <person name="Ventosa A."/>
        </authorList>
    </citation>
    <scope>NUCLEOTIDE SEQUENCE</scope>
    <source>
        <strain evidence="1">JCM 18369</strain>
    </source>
</reference>
<evidence type="ECO:0000313" key="2">
    <source>
        <dbReference type="Proteomes" id="UP001166304"/>
    </source>
</evidence>
<dbReference type="Proteomes" id="UP001166304">
    <property type="component" value="Unassembled WGS sequence"/>
</dbReference>
<dbReference type="RefSeq" id="WP_162413455.1">
    <property type="nucleotide sequence ID" value="NZ_JAHQXE010000003.1"/>
</dbReference>
<comment type="caution">
    <text evidence="1">The sequence shown here is derived from an EMBL/GenBank/DDBJ whole genome shotgun (WGS) entry which is preliminary data.</text>
</comment>
<accession>A0AA41KI21</accession>
<protein>
    <submittedName>
        <fullName evidence="1">Uncharacterized protein</fullName>
    </submittedName>
</protein>
<dbReference type="InterPro" id="IPR057178">
    <property type="entry name" value="DUF7856"/>
</dbReference>
<proteinExistence type="predicted"/>
<evidence type="ECO:0000313" key="1">
    <source>
        <dbReference type="EMBL" id="MBV0902381.1"/>
    </source>
</evidence>
<dbReference type="AlphaFoldDB" id="A0AA41KI21"/>
<dbReference type="Pfam" id="PF25254">
    <property type="entry name" value="DUF7856"/>
    <property type="match status" value="1"/>
</dbReference>
<dbReference type="EMBL" id="JAHQXE010000003">
    <property type="protein sequence ID" value="MBV0902381.1"/>
    <property type="molecule type" value="Genomic_DNA"/>
</dbReference>
<organism evidence="1 2">
    <name type="scientific">Haloarcula salina</name>
    <dbReference type="NCBI Taxonomy" id="1429914"/>
    <lineage>
        <taxon>Archaea</taxon>
        <taxon>Methanobacteriati</taxon>
        <taxon>Methanobacteriota</taxon>
        <taxon>Stenosarchaea group</taxon>
        <taxon>Halobacteria</taxon>
        <taxon>Halobacteriales</taxon>
        <taxon>Haloarculaceae</taxon>
        <taxon>Haloarcula</taxon>
    </lineage>
</organism>
<name>A0AA41KI21_9EURY</name>
<sequence>MRVRVGATTYESDVIDLRGRGVSGAAVAASVRGERCLPVVDCASPTAVYEYAGRVHPSMGLRTRTALAAAARSRGEETPHDTEIAAHREELTAIDPSPPELVEATEAIPDAAVADLRETVAAHRGRITARRAVGADADAARADLRDAATTLSERETRRAAARETRELRREAARAYRDRLERRREVADALANARRAARATLVDRLADEFAAALAVVPGQTPDDPFDASPVTAALAVLRLAETPAPIALEVDRFPSPVASSDALDAPVVRC</sequence>